<evidence type="ECO:0008006" key="3">
    <source>
        <dbReference type="Google" id="ProtNLM"/>
    </source>
</evidence>
<dbReference type="AlphaFoldDB" id="Q4A788"/>
<sequence>MFSMSPERKEKIKKNKRCLKVLNKYSHILLACSKQVMKTFNQIPLTYLDLFNASIEKFVNLYEEFDPSLGIPLENYLVHKIKLFMLGYATSFTTKNYQIANFSISLDDLSETVQFAAESDQEYYEIQDIYNRITSNLDEVEYEIFQMFFIQDFPTKDIAKKIGLTTQKVNDFIRLTNNKLRSFF</sequence>
<dbReference type="EMBL" id="AE017244">
    <property type="protein sequence ID" value="AAZ54001.1"/>
    <property type="molecule type" value="Genomic_DNA"/>
</dbReference>
<dbReference type="InterPro" id="IPR036388">
    <property type="entry name" value="WH-like_DNA-bd_sf"/>
</dbReference>
<dbReference type="KEGG" id="mhp:MHP7448_0639"/>
<reference evidence="1 2" key="1">
    <citation type="journal article" date="2005" name="J. Bacteriol.">
        <title>Swine and poultry pathogens: the complete genome sequences of two strains of Mycoplasma hyopneumoniae and a strain of Mycoplasma synoviae.</title>
        <authorList>
            <person name="Vasconcelos A.T."/>
            <person name="Ferreira H.B."/>
            <person name="Bizarro C.V."/>
            <person name="Bonatto S.L."/>
            <person name="Carvalho M.O."/>
            <person name="Pinto P.M."/>
            <person name="Almeida D.F."/>
            <person name="Almeida L.G."/>
            <person name="Almeida R."/>
            <person name="Alves-Filho L."/>
            <person name="Assuncao E.N."/>
            <person name="Azevedo V.A."/>
            <person name="Bogo M.R."/>
            <person name="Brigido M.M."/>
            <person name="Brocchi M."/>
            <person name="Burity H.A."/>
            <person name="Camargo A.A."/>
            <person name="Camargo S.S."/>
            <person name="Carepo M.S."/>
            <person name="Carraro D.M."/>
            <person name="de Mattos Cascardo J.C."/>
            <person name="Castro L.A."/>
            <person name="Cavalcanti G."/>
            <person name="Chemale G."/>
            <person name="Collevatti R.G."/>
            <person name="Cunha C.W."/>
            <person name="Dallagiovanna B."/>
            <person name="Dambros B.P."/>
            <person name="Dellagostin O.A."/>
            <person name="Falcao C."/>
            <person name="Fantinatti-Garboggini F."/>
            <person name="Felipe M.S."/>
            <person name="Fiorentin L."/>
            <person name="Franco G.R."/>
            <person name="Freitas N.S."/>
            <person name="Frias D."/>
            <person name="Grangeiro T.B."/>
            <person name="Grisard E.C."/>
            <person name="Guimaraes C.T."/>
            <person name="Hungria M."/>
            <person name="Jardim S.N."/>
            <person name="Krieger M.A."/>
            <person name="Laurino J.P."/>
            <person name="Lima L.F."/>
            <person name="Lopes M.I."/>
            <person name="Loreto E.L."/>
            <person name="Madeira H.M."/>
            <person name="Manfio G.P."/>
            <person name="Maranhao A.Q."/>
            <person name="Martinkovics C.T."/>
            <person name="Medeiros S.R."/>
            <person name="Moreira M.A."/>
            <person name="Neiva M."/>
            <person name="Ramalho-Neto C.E."/>
            <person name="Nicolas M.F."/>
            <person name="Oliveira S.C."/>
            <person name="Paixao R.F."/>
            <person name="Pedrosa F.O."/>
            <person name="Pena S.D."/>
            <person name="Pereira M."/>
            <person name="Pereira-Ferrari L."/>
            <person name="Piffer I."/>
            <person name="Pinto L.S."/>
            <person name="Potrich D.P."/>
            <person name="Salim A.C."/>
            <person name="Santos F.R."/>
            <person name="Schmitt R."/>
            <person name="Schneider M.P."/>
            <person name="Schrank A."/>
            <person name="Schrank I.S."/>
            <person name="Schuck A.F."/>
            <person name="Seuanez H.N."/>
            <person name="Silva D.W."/>
            <person name="Silva R."/>
            <person name="Silva S.C."/>
            <person name="Soares C.M."/>
            <person name="Souza K.R."/>
            <person name="Souza R.C."/>
            <person name="Staats C.C."/>
            <person name="Steffens M.B."/>
            <person name="Teixeira S.M."/>
            <person name="Urmenyi T.P."/>
            <person name="Vainstein M.H."/>
            <person name="Zuccherato L.W."/>
            <person name="Simpson A.J."/>
            <person name="Zaha A."/>
        </authorList>
    </citation>
    <scope>NUCLEOTIDE SEQUENCE [LARGE SCALE GENOMIC DNA]</scope>
    <source>
        <strain evidence="1 2">7448</strain>
    </source>
</reference>
<accession>Q4A788</accession>
<dbReference type="InterPro" id="IPR013324">
    <property type="entry name" value="RNA_pol_sigma_r3/r4-like"/>
</dbReference>
<evidence type="ECO:0000313" key="1">
    <source>
        <dbReference type="EMBL" id="AAZ54001.1"/>
    </source>
</evidence>
<name>Q4A788_MESH7</name>
<dbReference type="Proteomes" id="UP000000553">
    <property type="component" value="Chromosome"/>
</dbReference>
<protein>
    <recommendedName>
        <fullName evidence="3">Sigma-70 family RNA polymerase sigma factor</fullName>
    </recommendedName>
</protein>
<dbReference type="Gene3D" id="1.10.10.10">
    <property type="entry name" value="Winged helix-like DNA-binding domain superfamily/Winged helix DNA-binding domain"/>
    <property type="match status" value="1"/>
</dbReference>
<proteinExistence type="predicted"/>
<evidence type="ECO:0000313" key="2">
    <source>
        <dbReference type="Proteomes" id="UP000000553"/>
    </source>
</evidence>
<dbReference type="SUPFAM" id="SSF88659">
    <property type="entry name" value="Sigma3 and sigma4 domains of RNA polymerase sigma factors"/>
    <property type="match status" value="1"/>
</dbReference>
<dbReference type="HOGENOM" id="CLU_1466678_0_0_14"/>
<organism evidence="1 2">
    <name type="scientific">Mesomycoplasma hyopneumoniae (strain 7448)</name>
    <name type="common">Mycoplasma hyopneumoniae</name>
    <dbReference type="NCBI Taxonomy" id="262722"/>
    <lineage>
        <taxon>Bacteria</taxon>
        <taxon>Bacillati</taxon>
        <taxon>Mycoplasmatota</taxon>
        <taxon>Mycoplasmoidales</taxon>
        <taxon>Metamycoplasmataceae</taxon>
        <taxon>Mesomycoplasma</taxon>
    </lineage>
</organism>
<gene>
    <name evidence="1" type="ordered locus">MHP7448_0639</name>
</gene>